<protein>
    <submittedName>
        <fullName evidence="1">DUF1848 domain-containing protein</fullName>
    </submittedName>
</protein>
<evidence type="ECO:0000313" key="1">
    <source>
        <dbReference type="EMBL" id="UZG51911.1"/>
    </source>
</evidence>
<organism evidence="1 2">
    <name type="scientific">Veillonella rogosae</name>
    <dbReference type="NCBI Taxonomy" id="423477"/>
    <lineage>
        <taxon>Bacteria</taxon>
        <taxon>Bacillati</taxon>
        <taxon>Bacillota</taxon>
        <taxon>Negativicutes</taxon>
        <taxon>Veillonellales</taxon>
        <taxon>Veillonellaceae</taxon>
        <taxon>Veillonella</taxon>
    </lineage>
</organism>
<dbReference type="RefSeq" id="WP_265139068.1">
    <property type="nucleotide sequence ID" value="NZ_CP110418.1"/>
</dbReference>
<name>A0AA46X6Q9_9FIRM</name>
<dbReference type="KEGG" id="vrg:OKW85_04745"/>
<proteinExistence type="predicted"/>
<reference evidence="1" key="1">
    <citation type="submission" date="2022-11" db="EMBL/GenBank/DDBJ databases">
        <title>Complete genome sequence of Veillonella rogosae KCOM 3468 isolated from human Subgingival dental plaque of Chronic peridontitis Lesion.</title>
        <authorList>
            <person name="Park S.-N."/>
            <person name="Lim Y.K."/>
            <person name="Kook J.-K."/>
        </authorList>
    </citation>
    <scope>NUCLEOTIDE SEQUENCE</scope>
    <source>
        <strain evidence="1">KCOM 3468</strain>
    </source>
</reference>
<dbReference type="InterPro" id="IPR014998">
    <property type="entry name" value="DUF1848"/>
</dbReference>
<sequence length="312" mass="36159">MILQTGQRTDIPAFYGQWLINRIHEAFVDVRNPYNSLQITRYTINREVVDGIAFCTKNPLPFIPLINEIEEYRQYWHMTITPYGRDIEPYVPQYESIIDGFKHISNELNPQSIVWRYDPIILTNEYTIDFHFESFYKMAKSLKGYTDTVIVSFLDIFDKVAHNFPEGYRPSLDIQTKIIKELVSIAHSHQMILKTCGEGDVFKELGANTEGCLTLDCYERAWNVKLKAPKRTPARPECNCYLHGDIGAYDSCSHFCRYCYANTNQASVRQNQMQHDPNSSLLIGSLSKTAIIKESTEKSWIVDETFTQDSLF</sequence>
<accession>A0AA46X6Q9</accession>
<dbReference type="Pfam" id="PF08902">
    <property type="entry name" value="DUF1848"/>
    <property type="match status" value="1"/>
</dbReference>
<dbReference type="Proteomes" id="UP001164244">
    <property type="component" value="Chromosome"/>
</dbReference>
<evidence type="ECO:0000313" key="2">
    <source>
        <dbReference type="Proteomes" id="UP001164244"/>
    </source>
</evidence>
<dbReference type="EMBL" id="CP110418">
    <property type="protein sequence ID" value="UZG51911.1"/>
    <property type="molecule type" value="Genomic_DNA"/>
</dbReference>
<gene>
    <name evidence="1" type="ORF">OKW85_04745</name>
</gene>
<dbReference type="AlphaFoldDB" id="A0AA46X6Q9"/>